<evidence type="ECO:0000313" key="2">
    <source>
        <dbReference type="Proteomes" id="UP001239111"/>
    </source>
</evidence>
<comment type="caution">
    <text evidence="1">The sequence shown here is derived from an EMBL/GenBank/DDBJ whole genome shotgun (WGS) entry which is preliminary data.</text>
</comment>
<keyword evidence="2" id="KW-1185">Reference proteome</keyword>
<accession>A0ACC2P5F1</accession>
<sequence length="112" mass="12705">MAQDQNCERSSQKKSEGNQAIQENSSEVVEYDQVECQCQGGNRILNSGMGNLNFNKISAGLNIPQFQFTTMRTYEREVGNMTEKIARDSCDDAVLEERRLRIENAVKLKVLL</sequence>
<dbReference type="Proteomes" id="UP001239111">
    <property type="component" value="Chromosome 2"/>
</dbReference>
<name>A0ACC2P5F1_9HYME</name>
<protein>
    <submittedName>
        <fullName evidence="1">Uncharacterized protein</fullName>
    </submittedName>
</protein>
<evidence type="ECO:0000313" key="1">
    <source>
        <dbReference type="EMBL" id="KAJ8678071.1"/>
    </source>
</evidence>
<reference evidence="1" key="1">
    <citation type="submission" date="2023-04" db="EMBL/GenBank/DDBJ databases">
        <title>A chromosome-level genome assembly of the parasitoid wasp Eretmocerus hayati.</title>
        <authorList>
            <person name="Zhong Y."/>
            <person name="Liu S."/>
            <person name="Liu Y."/>
        </authorList>
    </citation>
    <scope>NUCLEOTIDE SEQUENCE</scope>
    <source>
        <strain evidence="1">ZJU_SS_LIU_2023</strain>
    </source>
</reference>
<organism evidence="1 2">
    <name type="scientific">Eretmocerus hayati</name>
    <dbReference type="NCBI Taxonomy" id="131215"/>
    <lineage>
        <taxon>Eukaryota</taxon>
        <taxon>Metazoa</taxon>
        <taxon>Ecdysozoa</taxon>
        <taxon>Arthropoda</taxon>
        <taxon>Hexapoda</taxon>
        <taxon>Insecta</taxon>
        <taxon>Pterygota</taxon>
        <taxon>Neoptera</taxon>
        <taxon>Endopterygota</taxon>
        <taxon>Hymenoptera</taxon>
        <taxon>Apocrita</taxon>
        <taxon>Proctotrupomorpha</taxon>
        <taxon>Chalcidoidea</taxon>
        <taxon>Aphelinidae</taxon>
        <taxon>Aphelininae</taxon>
        <taxon>Eretmocerus</taxon>
    </lineage>
</organism>
<proteinExistence type="predicted"/>
<dbReference type="EMBL" id="CM056742">
    <property type="protein sequence ID" value="KAJ8678071.1"/>
    <property type="molecule type" value="Genomic_DNA"/>
</dbReference>
<gene>
    <name evidence="1" type="ORF">QAD02_013858</name>
</gene>